<evidence type="ECO:0000259" key="3">
    <source>
        <dbReference type="PROSITE" id="PS51752"/>
    </source>
</evidence>
<organism evidence="4 5">
    <name type="scientific">Dipteronia dyeriana</name>
    <dbReference type="NCBI Taxonomy" id="168575"/>
    <lineage>
        <taxon>Eukaryota</taxon>
        <taxon>Viridiplantae</taxon>
        <taxon>Streptophyta</taxon>
        <taxon>Embryophyta</taxon>
        <taxon>Tracheophyta</taxon>
        <taxon>Spermatophyta</taxon>
        <taxon>Magnoliopsida</taxon>
        <taxon>eudicotyledons</taxon>
        <taxon>Gunneridae</taxon>
        <taxon>Pentapetalae</taxon>
        <taxon>rosids</taxon>
        <taxon>malvids</taxon>
        <taxon>Sapindales</taxon>
        <taxon>Sapindaceae</taxon>
        <taxon>Hippocastanoideae</taxon>
        <taxon>Acereae</taxon>
        <taxon>Dipteronia</taxon>
    </lineage>
</organism>
<dbReference type="SUPFAM" id="SSF51101">
    <property type="entry name" value="Mannose-binding lectins"/>
    <property type="match status" value="1"/>
</dbReference>
<evidence type="ECO:0000313" key="4">
    <source>
        <dbReference type="EMBL" id="KAK2660603.1"/>
    </source>
</evidence>
<dbReference type="AlphaFoldDB" id="A0AAD9XJS0"/>
<comment type="similarity">
    <text evidence="1">Belongs to the jacalin lectin family.</text>
</comment>
<proteinExistence type="inferred from homology"/>
<dbReference type="PANTHER" id="PTHR47293:SF68">
    <property type="entry name" value="JACALIN-RELATED LECTIN 3"/>
    <property type="match status" value="1"/>
</dbReference>
<evidence type="ECO:0000313" key="5">
    <source>
        <dbReference type="Proteomes" id="UP001280121"/>
    </source>
</evidence>
<keyword evidence="5" id="KW-1185">Reference proteome</keyword>
<dbReference type="GO" id="GO:0030246">
    <property type="term" value="F:carbohydrate binding"/>
    <property type="evidence" value="ECO:0007669"/>
    <property type="project" value="UniProtKB-KW"/>
</dbReference>
<accession>A0AAD9XJS0</accession>
<protein>
    <recommendedName>
        <fullName evidence="3">Jacalin-type lectin domain-containing protein</fullName>
    </recommendedName>
</protein>
<dbReference type="Pfam" id="PF01419">
    <property type="entry name" value="Jacalin"/>
    <property type="match status" value="1"/>
</dbReference>
<evidence type="ECO:0000256" key="1">
    <source>
        <dbReference type="ARBA" id="ARBA00006568"/>
    </source>
</evidence>
<dbReference type="Proteomes" id="UP001280121">
    <property type="component" value="Unassembled WGS sequence"/>
</dbReference>
<dbReference type="InterPro" id="IPR001229">
    <property type="entry name" value="Jacalin-like_lectin_dom"/>
</dbReference>
<dbReference type="FunFam" id="2.100.10.30:FF:000001">
    <property type="entry name" value="Jacalin-related lectin 33"/>
    <property type="match status" value="1"/>
</dbReference>
<dbReference type="PANTHER" id="PTHR47293">
    <property type="entry name" value="JACALIN-RELATED LECTIN 3"/>
    <property type="match status" value="1"/>
</dbReference>
<gene>
    <name evidence="4" type="ORF">Ddye_007136</name>
</gene>
<keyword evidence="2" id="KW-0430">Lectin</keyword>
<reference evidence="4" key="1">
    <citation type="journal article" date="2023" name="Plant J.">
        <title>Genome sequences and population genomics provide insights into the demographic history, inbreeding, and mutation load of two 'living fossil' tree species of Dipteronia.</title>
        <authorList>
            <person name="Feng Y."/>
            <person name="Comes H.P."/>
            <person name="Chen J."/>
            <person name="Zhu S."/>
            <person name="Lu R."/>
            <person name="Zhang X."/>
            <person name="Li P."/>
            <person name="Qiu J."/>
            <person name="Olsen K.M."/>
            <person name="Qiu Y."/>
        </authorList>
    </citation>
    <scope>NUCLEOTIDE SEQUENCE</scope>
    <source>
        <strain evidence="4">KIB01</strain>
    </source>
</reference>
<dbReference type="PROSITE" id="PS51752">
    <property type="entry name" value="JACALIN_LECTIN"/>
    <property type="match status" value="1"/>
</dbReference>
<dbReference type="SMART" id="SM00915">
    <property type="entry name" value="Jacalin"/>
    <property type="match status" value="1"/>
</dbReference>
<dbReference type="Gene3D" id="2.100.10.30">
    <property type="entry name" value="Jacalin-like lectin domain"/>
    <property type="match status" value="1"/>
</dbReference>
<feature type="domain" description="Jacalin-type lectin" evidence="3">
    <location>
        <begin position="68"/>
        <end position="209"/>
    </location>
</feature>
<name>A0AAD9XJS0_9ROSI</name>
<dbReference type="CDD" id="cd09612">
    <property type="entry name" value="Jacalin"/>
    <property type="match status" value="1"/>
</dbReference>
<sequence>MIYVVELSIIVVCPSNDTAQAARQRDCFEYRMIEVLPKQIPRYEFREYMLNTEKVPPKVGGVQKIKDVAAYGPWGGTGGFSFDDGTYTSIRQINLSHNKGIISIKVCYDRDGKAVWGSTHGDSGGFKFDRVIFDYPSEILTCITGTYGLVKYTNVIKSITFHTNKGKHGPFGEEKGSSFTSNAKAGENIVGFHGREGLFLDAIGVHVVDMDIPERPNQVEPTPTEHEELKKFMNGKLYVRSMKHLAYH</sequence>
<evidence type="ECO:0000256" key="2">
    <source>
        <dbReference type="ARBA" id="ARBA00022734"/>
    </source>
</evidence>
<dbReference type="InterPro" id="IPR036404">
    <property type="entry name" value="Jacalin-like_lectin_dom_sf"/>
</dbReference>
<dbReference type="EMBL" id="JANJYI010000002">
    <property type="protein sequence ID" value="KAK2660603.1"/>
    <property type="molecule type" value="Genomic_DNA"/>
</dbReference>
<comment type="caution">
    <text evidence="4">The sequence shown here is derived from an EMBL/GenBank/DDBJ whole genome shotgun (WGS) entry which is preliminary data.</text>
</comment>
<dbReference type="InterPro" id="IPR033734">
    <property type="entry name" value="Jacalin-like_lectin_dom_plant"/>
</dbReference>